<feature type="signal peptide" evidence="1">
    <location>
        <begin position="1"/>
        <end position="22"/>
    </location>
</feature>
<comment type="caution">
    <text evidence="3">The sequence shown here is derived from an EMBL/GenBank/DDBJ whole genome shotgun (WGS) entry which is preliminary data.</text>
</comment>
<evidence type="ECO:0000313" key="4">
    <source>
        <dbReference type="Proteomes" id="UP000663992"/>
    </source>
</evidence>
<gene>
    <name evidence="3" type="ORF">J0A65_20225</name>
</gene>
<proteinExistence type="predicted"/>
<dbReference type="RefSeq" id="WP_206596152.1">
    <property type="nucleotide sequence ID" value="NZ_JAFKCS010000035.1"/>
</dbReference>
<keyword evidence="1" id="KW-0732">Signal</keyword>
<accession>A0ABS3CYK0</accession>
<keyword evidence="4" id="KW-1185">Reference proteome</keyword>
<dbReference type="NCBIfam" id="NF041927">
    <property type="entry name" value="Xrt_dep_XDP1"/>
    <property type="match status" value="1"/>
</dbReference>
<evidence type="ECO:0000256" key="1">
    <source>
        <dbReference type="SAM" id="SignalP"/>
    </source>
</evidence>
<evidence type="ECO:0000259" key="2">
    <source>
        <dbReference type="Pfam" id="PF07589"/>
    </source>
</evidence>
<protein>
    <submittedName>
        <fullName evidence="3">PEP-CTERM sorting domain-containing protein</fullName>
    </submittedName>
</protein>
<dbReference type="InterPro" id="IPR049672">
    <property type="entry name" value="Xrt_dep_XDP1"/>
</dbReference>
<name>A0ABS3CYK0_9ALTE</name>
<feature type="chain" id="PRO_5046816986" evidence="1">
    <location>
        <begin position="23"/>
        <end position="243"/>
    </location>
</feature>
<organism evidence="3 4">
    <name type="scientific">Bowmanella yangjiangensis</name>
    <dbReference type="NCBI Taxonomy" id="2811230"/>
    <lineage>
        <taxon>Bacteria</taxon>
        <taxon>Pseudomonadati</taxon>
        <taxon>Pseudomonadota</taxon>
        <taxon>Gammaproteobacteria</taxon>
        <taxon>Alteromonadales</taxon>
        <taxon>Alteromonadaceae</taxon>
        <taxon>Bowmanella</taxon>
    </lineage>
</organism>
<dbReference type="Pfam" id="PF07589">
    <property type="entry name" value="PEP-CTERM"/>
    <property type="match status" value="1"/>
</dbReference>
<sequence>MKKMFKKSLLLVAALICGQASAGTETWNLGNAAFGGFGNSNYLSMNVDGIGLTITGWTDATNQGGNLTQSQLGRWSGGVGIENLYNPEHGVDNNNGFDALLLSFDTAVSLDGVSISWHQGDADMSFAAYTGGGSVNSLANLSWSQFLSNGWVSQGDYIGTASSAYRSVSSSVTSKYWLVGAYNPAFGGSANYASGKDYMKISGLYTQSPDTPDGNPGTSIPEPTAILLFALGLLCLRRTNKVS</sequence>
<dbReference type="InterPro" id="IPR013424">
    <property type="entry name" value="Ice-binding_C"/>
</dbReference>
<feature type="domain" description="Ice-binding protein C-terminal" evidence="2">
    <location>
        <begin position="219"/>
        <end position="238"/>
    </location>
</feature>
<reference evidence="3 4" key="1">
    <citation type="submission" date="2021-03" db="EMBL/GenBank/DDBJ databases">
        <title>novel species isolated from a fishpond in China.</title>
        <authorList>
            <person name="Lu H."/>
            <person name="Cai Z."/>
        </authorList>
    </citation>
    <scope>NUCLEOTIDE SEQUENCE [LARGE SCALE GENOMIC DNA]</scope>
    <source>
        <strain evidence="3 4">Y57</strain>
    </source>
</reference>
<dbReference type="EMBL" id="JAFKCS010000035">
    <property type="protein sequence ID" value="MBN7822203.1"/>
    <property type="molecule type" value="Genomic_DNA"/>
</dbReference>
<evidence type="ECO:0000313" key="3">
    <source>
        <dbReference type="EMBL" id="MBN7822203.1"/>
    </source>
</evidence>
<dbReference type="Proteomes" id="UP000663992">
    <property type="component" value="Unassembled WGS sequence"/>
</dbReference>